<dbReference type="InterPro" id="IPR015955">
    <property type="entry name" value="Lactate_DH/Glyco_Ohase_4_C"/>
</dbReference>
<dbReference type="PANTHER" id="PTHR32092">
    <property type="entry name" value="6-PHOSPHO-BETA-GLUCOSIDASE-RELATED"/>
    <property type="match status" value="1"/>
</dbReference>
<evidence type="ECO:0000256" key="2">
    <source>
        <dbReference type="ARBA" id="ARBA00010141"/>
    </source>
</evidence>
<keyword evidence="5 13" id="KW-0378">Hydrolase</keyword>
<dbReference type="SUPFAM" id="SSF51735">
    <property type="entry name" value="NAD(P)-binding Rossmann-fold domains"/>
    <property type="match status" value="1"/>
</dbReference>
<comment type="caution">
    <text evidence="15">The sequence shown here is derived from an EMBL/GenBank/DDBJ whole genome shotgun (WGS) entry which is preliminary data.</text>
</comment>
<dbReference type="PANTHER" id="PTHR32092:SF2">
    <property type="entry name" value="ALPHA-GALACTURONIDASE"/>
    <property type="match status" value="1"/>
</dbReference>
<evidence type="ECO:0000256" key="11">
    <source>
        <dbReference type="PIRSR" id="PIRSR601088-3"/>
    </source>
</evidence>
<evidence type="ECO:0000256" key="6">
    <source>
        <dbReference type="ARBA" id="ARBA00023027"/>
    </source>
</evidence>
<keyword evidence="11" id="KW-0170">Cobalt</keyword>
<dbReference type="Pfam" id="PF11975">
    <property type="entry name" value="Glyco_hydro_4C"/>
    <property type="match status" value="1"/>
</dbReference>
<evidence type="ECO:0000256" key="13">
    <source>
        <dbReference type="RuleBase" id="RU361152"/>
    </source>
</evidence>
<dbReference type="InterPro" id="IPR036291">
    <property type="entry name" value="NAD(P)-bd_dom_sf"/>
</dbReference>
<evidence type="ECO:0000256" key="9">
    <source>
        <dbReference type="ARBA" id="ARBA00023295"/>
    </source>
</evidence>
<evidence type="ECO:0000256" key="1">
    <source>
        <dbReference type="ARBA" id="ARBA00001936"/>
    </source>
</evidence>
<feature type="site" description="Increases basicity of active site Tyr" evidence="12">
    <location>
        <position position="119"/>
    </location>
</feature>
<feature type="binding site" evidence="11">
    <location>
        <position position="179"/>
    </location>
    <ligand>
        <name>Mn(2+)</name>
        <dbReference type="ChEBI" id="CHEBI:29035"/>
    </ligand>
</feature>
<evidence type="ECO:0000256" key="12">
    <source>
        <dbReference type="PIRSR" id="PIRSR601088-4"/>
    </source>
</evidence>
<keyword evidence="11" id="KW-0408">Iron</keyword>
<proteinExistence type="inferred from homology"/>
<organism evidence="15 16">
    <name type="scientific">Candidatus Mediterraneibacter caccavium</name>
    <dbReference type="NCBI Taxonomy" id="2838661"/>
    <lineage>
        <taxon>Bacteria</taxon>
        <taxon>Bacillati</taxon>
        <taxon>Bacillota</taxon>
        <taxon>Clostridia</taxon>
        <taxon>Lachnospirales</taxon>
        <taxon>Lachnospiraceae</taxon>
        <taxon>Mediterraneibacter</taxon>
    </lineage>
</organism>
<dbReference type="InterPro" id="IPR022616">
    <property type="entry name" value="Glyco_hydro_4_C"/>
</dbReference>
<gene>
    <name evidence="15" type="ORF">H9981_00685</name>
</gene>
<accession>A0A9D1VV46</accession>
<dbReference type="Gene3D" id="3.90.1820.10">
    <property type="entry name" value="AglA-like glucosidase"/>
    <property type="match status" value="1"/>
</dbReference>
<comment type="subunit">
    <text evidence="3">Homotetramer.</text>
</comment>
<protein>
    <submittedName>
        <fullName evidence="15">Alpha-glucosidase/alpha-galactosidase</fullName>
    </submittedName>
</protein>
<evidence type="ECO:0000256" key="8">
    <source>
        <dbReference type="ARBA" id="ARBA00023277"/>
    </source>
</evidence>
<evidence type="ECO:0000256" key="7">
    <source>
        <dbReference type="ARBA" id="ARBA00023211"/>
    </source>
</evidence>
<evidence type="ECO:0000256" key="3">
    <source>
        <dbReference type="ARBA" id="ARBA00011881"/>
    </source>
</evidence>
<dbReference type="Proteomes" id="UP000824243">
    <property type="component" value="Unassembled WGS sequence"/>
</dbReference>
<keyword evidence="4 11" id="KW-0479">Metal-binding</keyword>
<comment type="similarity">
    <text evidence="2 13">Belongs to the glycosyl hydrolase 4 family.</text>
</comment>
<evidence type="ECO:0000256" key="10">
    <source>
        <dbReference type="PIRSR" id="PIRSR601088-2"/>
    </source>
</evidence>
<dbReference type="GO" id="GO:0005975">
    <property type="term" value="P:carbohydrate metabolic process"/>
    <property type="evidence" value="ECO:0007669"/>
    <property type="project" value="InterPro"/>
</dbReference>
<feature type="binding site" evidence="11">
    <location>
        <position position="216"/>
    </location>
    <ligand>
        <name>Mn(2+)</name>
        <dbReference type="ChEBI" id="CHEBI:29035"/>
    </ligand>
</feature>
<evidence type="ECO:0000259" key="14">
    <source>
        <dbReference type="Pfam" id="PF11975"/>
    </source>
</evidence>
<keyword evidence="9 13" id="KW-0326">Glycosidase</keyword>
<reference evidence="15" key="2">
    <citation type="submission" date="2021-04" db="EMBL/GenBank/DDBJ databases">
        <authorList>
            <person name="Gilroy R."/>
        </authorList>
    </citation>
    <scope>NUCLEOTIDE SEQUENCE</scope>
    <source>
        <strain evidence="15">ChiSjej5B23-15282</strain>
    </source>
</reference>
<dbReference type="SUPFAM" id="SSF56327">
    <property type="entry name" value="LDH C-terminal domain-like"/>
    <property type="match status" value="1"/>
</dbReference>
<dbReference type="GO" id="GO:0016616">
    <property type="term" value="F:oxidoreductase activity, acting on the CH-OH group of donors, NAD or NADP as acceptor"/>
    <property type="evidence" value="ECO:0007669"/>
    <property type="project" value="InterPro"/>
</dbReference>
<sequence length="469" mass="52748">MKYKDKTVQDVQIAYIGGGSRGWAWTFMTDLALEPDMSGTIRLYDIDREAAEANEVIGNAVSAREDAKGKWEYRTCATLGEALTGADFAVISILPGTFDEMEADVHLPERLGIWQSVGDTAGPGGMMRALRTIPMFVEIAEAVKEYAPEAWVINYTNPMSLCVKTLYHTFPEIKAFGCCHEVFGTQKVLKGILEEEYGLQDIRREDIHVNVLGINHFTWFDYASYMGMDLFPVYREYVDKHFEEGFHERDMNWANSCFACAHRVKFDLFRRYGLIAAAGDRHLAEFMPGDEYLNDPETVKKWKFGLTTVAWRKEDLKDRLEKSRRLLSGGESVELKPTGEEGILLIKALCGLTRMVSNVNIPNSALQIANLPADAVVETNAVFERDAVRPLYAGKLPEDVRGLIMPHVENHGTILQAALSCDKEAVVQAFLNDPLVKGKKCGENDVRQLVDDMLRATQKYLPEGWKGQI</sequence>
<keyword evidence="8" id="KW-0119">Carbohydrate metabolism</keyword>
<dbReference type="PRINTS" id="PR00732">
    <property type="entry name" value="GLHYDRLASE4"/>
</dbReference>
<feature type="binding site" evidence="10">
    <location>
        <position position="157"/>
    </location>
    <ligand>
        <name>substrate</name>
    </ligand>
</feature>
<name>A0A9D1VV46_9FIRM</name>
<reference evidence="15" key="1">
    <citation type="journal article" date="2021" name="PeerJ">
        <title>Extensive microbial diversity within the chicken gut microbiome revealed by metagenomics and culture.</title>
        <authorList>
            <person name="Gilroy R."/>
            <person name="Ravi A."/>
            <person name="Getino M."/>
            <person name="Pursley I."/>
            <person name="Horton D.L."/>
            <person name="Alikhan N.F."/>
            <person name="Baker D."/>
            <person name="Gharbi K."/>
            <person name="Hall N."/>
            <person name="Watson M."/>
            <person name="Adriaenssens E.M."/>
            <person name="Foster-Nyarko E."/>
            <person name="Jarju S."/>
            <person name="Secka A."/>
            <person name="Antonio M."/>
            <person name="Oren A."/>
            <person name="Chaudhuri R.R."/>
            <person name="La Ragione R."/>
            <person name="Hildebrand F."/>
            <person name="Pallen M.J."/>
        </authorList>
    </citation>
    <scope>NUCLEOTIDE SEQUENCE</scope>
    <source>
        <strain evidence="15">ChiSjej5B23-15282</strain>
    </source>
</reference>
<feature type="domain" description="Glycosyl hydrolase family 4 C-terminal" evidence="14">
    <location>
        <begin position="211"/>
        <end position="436"/>
    </location>
</feature>
<comment type="cofactor">
    <cofactor evidence="1">
        <name>Mn(2+)</name>
        <dbReference type="ChEBI" id="CHEBI:29035"/>
    </cofactor>
</comment>
<evidence type="ECO:0000256" key="4">
    <source>
        <dbReference type="ARBA" id="ARBA00022723"/>
    </source>
</evidence>
<keyword evidence="11" id="KW-0533">Nickel</keyword>
<dbReference type="EMBL" id="DXFA01000012">
    <property type="protein sequence ID" value="HIX47534.1"/>
    <property type="molecule type" value="Genomic_DNA"/>
</dbReference>
<dbReference type="GO" id="GO:0046872">
    <property type="term" value="F:metal ion binding"/>
    <property type="evidence" value="ECO:0007669"/>
    <property type="project" value="UniProtKB-KW"/>
</dbReference>
<evidence type="ECO:0000256" key="5">
    <source>
        <dbReference type="ARBA" id="ARBA00022801"/>
    </source>
</evidence>
<evidence type="ECO:0000313" key="15">
    <source>
        <dbReference type="EMBL" id="HIX47534.1"/>
    </source>
</evidence>
<evidence type="ECO:0000313" key="16">
    <source>
        <dbReference type="Proteomes" id="UP000824243"/>
    </source>
</evidence>
<dbReference type="Pfam" id="PF02056">
    <property type="entry name" value="Glyco_hydro_4"/>
    <property type="match status" value="1"/>
</dbReference>
<dbReference type="InterPro" id="IPR053715">
    <property type="entry name" value="GH4_Enzyme_sf"/>
</dbReference>
<dbReference type="GO" id="GO:0004553">
    <property type="term" value="F:hydrolase activity, hydrolyzing O-glycosyl compounds"/>
    <property type="evidence" value="ECO:0007669"/>
    <property type="project" value="InterPro"/>
</dbReference>
<dbReference type="InterPro" id="IPR001088">
    <property type="entry name" value="Glyco_hydro_4"/>
</dbReference>
<keyword evidence="7 11" id="KW-0464">Manganese</keyword>
<comment type="cofactor">
    <cofactor evidence="13">
        <name>NAD(+)</name>
        <dbReference type="ChEBI" id="CHEBI:57540"/>
    </cofactor>
    <text evidence="13">Binds 1 NAD(+) per subunit.</text>
</comment>
<dbReference type="AlphaFoldDB" id="A0A9D1VV46"/>
<keyword evidence="6 13" id="KW-0520">NAD</keyword>